<dbReference type="InterPro" id="IPR036249">
    <property type="entry name" value="Thioredoxin-like_sf"/>
</dbReference>
<sequence>MTKPVLGYWGIRGMAQHIRLLLEYTGTEFEDKQYIGSPDYVSSAWFEEKTKLGLDFPNLPYYMDGDLKLTQSNAIMRYLAQKHNLCGTTDTERSHCDMLTGQAYDFRMKYNQLCYYTKFMSKDDLEAAKKEYVEEKLPGMLKEFSDFLSNRKWFIGDKIRYVDFILYELFDMHRLLDPKCLQDYQNLIDFQDRFEALEQIKTYRSSSRFMKIPPNAPFANFQLEYK</sequence>
<dbReference type="InterPro" id="IPR004046">
    <property type="entry name" value="GST_C"/>
</dbReference>
<dbReference type="EMBL" id="CAXKWB010027943">
    <property type="protein sequence ID" value="CAL4132867.1"/>
    <property type="molecule type" value="Genomic_DNA"/>
</dbReference>
<evidence type="ECO:0000259" key="8">
    <source>
        <dbReference type="PROSITE" id="PS50404"/>
    </source>
</evidence>
<comment type="similarity">
    <text evidence="2">Belongs to the GST superfamily. Mu family.</text>
</comment>
<evidence type="ECO:0000256" key="7">
    <source>
        <dbReference type="ARBA" id="ARBA00081375"/>
    </source>
</evidence>
<organism evidence="10 11">
    <name type="scientific">Meganyctiphanes norvegica</name>
    <name type="common">Northern krill</name>
    <name type="synonym">Thysanopoda norvegica</name>
    <dbReference type="NCBI Taxonomy" id="48144"/>
    <lineage>
        <taxon>Eukaryota</taxon>
        <taxon>Metazoa</taxon>
        <taxon>Ecdysozoa</taxon>
        <taxon>Arthropoda</taxon>
        <taxon>Crustacea</taxon>
        <taxon>Multicrustacea</taxon>
        <taxon>Malacostraca</taxon>
        <taxon>Eumalacostraca</taxon>
        <taxon>Eucarida</taxon>
        <taxon>Euphausiacea</taxon>
        <taxon>Euphausiidae</taxon>
        <taxon>Meganyctiphanes</taxon>
    </lineage>
</organism>
<keyword evidence="4" id="KW-0808">Transferase</keyword>
<evidence type="ECO:0000256" key="1">
    <source>
        <dbReference type="ARBA" id="ARBA00003701"/>
    </source>
</evidence>
<evidence type="ECO:0000259" key="9">
    <source>
        <dbReference type="PROSITE" id="PS50405"/>
    </source>
</evidence>
<gene>
    <name evidence="10" type="ORF">MNOR_LOCUS27076</name>
</gene>
<dbReference type="GO" id="GO:0004364">
    <property type="term" value="F:glutathione transferase activity"/>
    <property type="evidence" value="ECO:0007669"/>
    <property type="project" value="UniProtKB-EC"/>
</dbReference>
<evidence type="ECO:0000256" key="2">
    <source>
        <dbReference type="ARBA" id="ARBA00005861"/>
    </source>
</evidence>
<dbReference type="InterPro" id="IPR040079">
    <property type="entry name" value="Glutathione_S-Trfase"/>
</dbReference>
<dbReference type="InterPro" id="IPR036282">
    <property type="entry name" value="Glutathione-S-Trfase_C_sf"/>
</dbReference>
<dbReference type="PANTHER" id="PTHR11571:SF222">
    <property type="entry name" value="GLUTATHIONE TRANSFERASE"/>
    <property type="match status" value="1"/>
</dbReference>
<dbReference type="PROSITE" id="PS50404">
    <property type="entry name" value="GST_NTER"/>
    <property type="match status" value="1"/>
</dbReference>
<dbReference type="SFLD" id="SFLDS00019">
    <property type="entry name" value="Glutathione_Transferase_(cytos"/>
    <property type="match status" value="1"/>
</dbReference>
<dbReference type="InterPro" id="IPR010987">
    <property type="entry name" value="Glutathione-S-Trfase_C-like"/>
</dbReference>
<comment type="catalytic activity">
    <reaction evidence="5">
        <text>RX + glutathione = an S-substituted glutathione + a halide anion + H(+)</text>
        <dbReference type="Rhea" id="RHEA:16437"/>
        <dbReference type="ChEBI" id="CHEBI:15378"/>
        <dbReference type="ChEBI" id="CHEBI:16042"/>
        <dbReference type="ChEBI" id="CHEBI:17792"/>
        <dbReference type="ChEBI" id="CHEBI:57925"/>
        <dbReference type="ChEBI" id="CHEBI:90779"/>
        <dbReference type="EC" id="2.5.1.18"/>
    </reaction>
</comment>
<dbReference type="CDD" id="cd03075">
    <property type="entry name" value="GST_N_Mu"/>
    <property type="match status" value="1"/>
</dbReference>
<dbReference type="PANTHER" id="PTHR11571">
    <property type="entry name" value="GLUTATHIONE S-TRANSFERASE"/>
    <property type="match status" value="1"/>
</dbReference>
<reference evidence="10 11" key="1">
    <citation type="submission" date="2024-05" db="EMBL/GenBank/DDBJ databases">
        <authorList>
            <person name="Wallberg A."/>
        </authorList>
    </citation>
    <scope>NUCLEOTIDE SEQUENCE [LARGE SCALE GENOMIC DNA]</scope>
</reference>
<dbReference type="InterPro" id="IPR050213">
    <property type="entry name" value="GST_superfamily"/>
</dbReference>
<evidence type="ECO:0000256" key="6">
    <source>
        <dbReference type="ARBA" id="ARBA00071200"/>
    </source>
</evidence>
<evidence type="ECO:0000256" key="4">
    <source>
        <dbReference type="ARBA" id="ARBA00022679"/>
    </source>
</evidence>
<dbReference type="InterPro" id="IPR004045">
    <property type="entry name" value="Glutathione_S-Trfase_N"/>
</dbReference>
<evidence type="ECO:0000313" key="11">
    <source>
        <dbReference type="Proteomes" id="UP001497623"/>
    </source>
</evidence>
<dbReference type="Gene3D" id="1.20.1050.10">
    <property type="match status" value="1"/>
</dbReference>
<protein>
    <recommendedName>
        <fullName evidence="6">Glutathione S-transferase</fullName>
        <ecNumber evidence="3">2.5.1.18</ecNumber>
    </recommendedName>
    <alternativeName>
        <fullName evidence="7">GST class-mu</fullName>
    </alternativeName>
</protein>
<accession>A0AAV2RPY1</accession>
<dbReference type="Gene3D" id="3.40.30.10">
    <property type="entry name" value="Glutaredoxin"/>
    <property type="match status" value="1"/>
</dbReference>
<dbReference type="Proteomes" id="UP001497623">
    <property type="component" value="Unassembled WGS sequence"/>
</dbReference>
<dbReference type="FunFam" id="3.40.30.10:FF:000019">
    <property type="entry name" value="Glutathione S-transferase Mu"/>
    <property type="match status" value="1"/>
</dbReference>
<dbReference type="SUPFAM" id="SSF47616">
    <property type="entry name" value="GST C-terminal domain-like"/>
    <property type="match status" value="1"/>
</dbReference>
<dbReference type="SUPFAM" id="SSF52833">
    <property type="entry name" value="Thioredoxin-like"/>
    <property type="match status" value="1"/>
</dbReference>
<evidence type="ECO:0000256" key="3">
    <source>
        <dbReference type="ARBA" id="ARBA00012452"/>
    </source>
</evidence>
<feature type="domain" description="GST N-terminal" evidence="8">
    <location>
        <begin position="2"/>
        <end position="87"/>
    </location>
</feature>
<keyword evidence="11" id="KW-1185">Reference proteome</keyword>
<comment type="caution">
    <text evidence="10">The sequence shown here is derived from an EMBL/GenBank/DDBJ whole genome shotgun (WGS) entry which is preliminary data.</text>
</comment>
<dbReference type="Pfam" id="PF02798">
    <property type="entry name" value="GST_N"/>
    <property type="match status" value="1"/>
</dbReference>
<dbReference type="SFLD" id="SFLDG00363">
    <property type="entry name" value="AMPS_(cytGST):_Alpha-__Mu-__Pi"/>
    <property type="match status" value="1"/>
</dbReference>
<feature type="domain" description="GST C-terminal" evidence="9">
    <location>
        <begin position="89"/>
        <end position="218"/>
    </location>
</feature>
<name>A0AAV2RPY1_MEGNR</name>
<dbReference type="SFLD" id="SFLDG01205">
    <property type="entry name" value="AMPS.1"/>
    <property type="match status" value="1"/>
</dbReference>
<dbReference type="FunFam" id="1.20.1050.10:FF:000003">
    <property type="entry name" value="Glutathione S-transferase 2"/>
    <property type="match status" value="1"/>
</dbReference>
<proteinExistence type="inferred from homology"/>
<evidence type="ECO:0000313" key="10">
    <source>
        <dbReference type="EMBL" id="CAL4132867.1"/>
    </source>
</evidence>
<comment type="function">
    <text evidence="1">Conjugation of reduced glutathione to a wide number of exogenous and endogenous hydrophobic electrophiles.</text>
</comment>
<evidence type="ECO:0000256" key="5">
    <source>
        <dbReference type="ARBA" id="ARBA00047960"/>
    </source>
</evidence>
<dbReference type="GO" id="GO:0006749">
    <property type="term" value="P:glutathione metabolic process"/>
    <property type="evidence" value="ECO:0007669"/>
    <property type="project" value="TreeGrafter"/>
</dbReference>
<dbReference type="AlphaFoldDB" id="A0AAV2RPY1"/>
<dbReference type="PROSITE" id="PS50405">
    <property type="entry name" value="GST_CTER"/>
    <property type="match status" value="1"/>
</dbReference>
<dbReference type="Pfam" id="PF14497">
    <property type="entry name" value="GST_C_3"/>
    <property type="match status" value="1"/>
</dbReference>
<dbReference type="EC" id="2.5.1.18" evidence="3"/>